<dbReference type="PIRSF" id="PIRSF006443">
    <property type="entry name" value="MoaB"/>
    <property type="match status" value="1"/>
</dbReference>
<dbReference type="SMART" id="SM00852">
    <property type="entry name" value="MoCF_biosynth"/>
    <property type="match status" value="1"/>
</dbReference>
<dbReference type="InterPro" id="IPR013484">
    <property type="entry name" value="MoaB_proteobac"/>
</dbReference>
<dbReference type="GO" id="GO:0006777">
    <property type="term" value="P:Mo-molybdopterin cofactor biosynthetic process"/>
    <property type="evidence" value="ECO:0007669"/>
    <property type="project" value="UniProtKB-KW"/>
</dbReference>
<dbReference type="FunFam" id="3.40.980.10:FF:000003">
    <property type="entry name" value="Molybdenum cofactor biosynthesis protein B"/>
    <property type="match status" value="1"/>
</dbReference>
<dbReference type="NCBIfam" id="TIGR00177">
    <property type="entry name" value="molyb_syn"/>
    <property type="match status" value="1"/>
</dbReference>
<evidence type="ECO:0000313" key="6">
    <source>
        <dbReference type="EMBL" id="KKK87503.1"/>
    </source>
</evidence>
<organism evidence="6">
    <name type="scientific">marine sediment metagenome</name>
    <dbReference type="NCBI Taxonomy" id="412755"/>
    <lineage>
        <taxon>unclassified sequences</taxon>
        <taxon>metagenomes</taxon>
        <taxon>ecological metagenomes</taxon>
    </lineage>
</organism>
<evidence type="ECO:0000259" key="5">
    <source>
        <dbReference type="SMART" id="SM00852"/>
    </source>
</evidence>
<dbReference type="PANTHER" id="PTHR43232">
    <property type="entry name" value="MOLYBDENUM COFACTOR BIOSYNTHESIS PROTEIN B"/>
    <property type="match status" value="1"/>
</dbReference>
<dbReference type="AlphaFoldDB" id="A0A0F8Z1H8"/>
<proteinExistence type="inferred from homology"/>
<keyword evidence="2" id="KW-0547">Nucleotide-binding</keyword>
<dbReference type="CDD" id="cd00886">
    <property type="entry name" value="MogA_MoaB"/>
    <property type="match status" value="1"/>
</dbReference>
<dbReference type="EMBL" id="LAZR01050372">
    <property type="protein sequence ID" value="KKK87503.1"/>
    <property type="molecule type" value="Genomic_DNA"/>
</dbReference>
<dbReference type="PANTHER" id="PTHR43232:SF2">
    <property type="entry name" value="MOLYBDENUM COFACTOR BIOSYNTHESIS PROTEIN B"/>
    <property type="match status" value="1"/>
</dbReference>
<keyword evidence="4" id="KW-0501">Molybdenum cofactor biosynthesis</keyword>
<dbReference type="InterPro" id="IPR001453">
    <property type="entry name" value="MoaB/Mog_dom"/>
</dbReference>
<evidence type="ECO:0000256" key="3">
    <source>
        <dbReference type="ARBA" id="ARBA00023134"/>
    </source>
</evidence>
<dbReference type="InterPro" id="IPR036425">
    <property type="entry name" value="MoaB/Mog-like_dom_sf"/>
</dbReference>
<dbReference type="GO" id="GO:0005525">
    <property type="term" value="F:GTP binding"/>
    <property type="evidence" value="ECO:0007669"/>
    <property type="project" value="UniProtKB-KW"/>
</dbReference>
<comment type="caution">
    <text evidence="6">The sequence shown here is derived from an EMBL/GenBank/DDBJ whole genome shotgun (WGS) entry which is preliminary data.</text>
</comment>
<dbReference type="GO" id="GO:0005829">
    <property type="term" value="C:cytosol"/>
    <property type="evidence" value="ECO:0007669"/>
    <property type="project" value="TreeGrafter"/>
</dbReference>
<feature type="domain" description="MoaB/Mog" evidence="5">
    <location>
        <begin position="23"/>
        <end position="167"/>
    </location>
</feature>
<dbReference type="Gene3D" id="3.40.980.10">
    <property type="entry name" value="MoaB/Mog-like domain"/>
    <property type="match status" value="1"/>
</dbReference>
<sequence length="187" mass="20690">MKVQRNENPMSHASKEFLPLEIAVLTVSDSRTLEDDTSGQLLVDRLTEAGHNLADRMLIPDDIYQLRAEVSRWIADPKVQVILTTGGTGFTDRDSTPEALAPLFDKNVDGFGELFRQISYQEIGTSTLQSRAVAGLSNRTLIFCMPGSTNACRTGWDKILGEQLDARTKPCNFIPHVKLIAARESRG</sequence>
<gene>
    <name evidence="6" type="ORF">LCGC14_2752590</name>
</gene>
<accession>A0A0F8Z1H8</accession>
<evidence type="ECO:0000256" key="4">
    <source>
        <dbReference type="ARBA" id="ARBA00023150"/>
    </source>
</evidence>
<name>A0A0F8Z1H8_9ZZZZ</name>
<dbReference type="NCBIfam" id="TIGR02667">
    <property type="entry name" value="moaB_proteo"/>
    <property type="match status" value="1"/>
</dbReference>
<reference evidence="6" key="1">
    <citation type="journal article" date="2015" name="Nature">
        <title>Complex archaea that bridge the gap between prokaryotes and eukaryotes.</title>
        <authorList>
            <person name="Spang A."/>
            <person name="Saw J.H."/>
            <person name="Jorgensen S.L."/>
            <person name="Zaremba-Niedzwiedzka K."/>
            <person name="Martijn J."/>
            <person name="Lind A.E."/>
            <person name="van Eijk R."/>
            <person name="Schleper C."/>
            <person name="Guy L."/>
            <person name="Ettema T.J."/>
        </authorList>
    </citation>
    <scope>NUCLEOTIDE SEQUENCE</scope>
</reference>
<evidence type="ECO:0000256" key="2">
    <source>
        <dbReference type="ARBA" id="ARBA00022741"/>
    </source>
</evidence>
<dbReference type="Pfam" id="PF00994">
    <property type="entry name" value="MoCF_biosynth"/>
    <property type="match status" value="1"/>
</dbReference>
<evidence type="ECO:0000256" key="1">
    <source>
        <dbReference type="ARBA" id="ARBA00006112"/>
    </source>
</evidence>
<dbReference type="InterPro" id="IPR008284">
    <property type="entry name" value="MoCF_biosynth_CS"/>
</dbReference>
<dbReference type="InterPro" id="IPR012245">
    <property type="entry name" value="MoaB"/>
</dbReference>
<dbReference type="SUPFAM" id="SSF53218">
    <property type="entry name" value="Molybdenum cofactor biosynthesis proteins"/>
    <property type="match status" value="1"/>
</dbReference>
<comment type="similarity">
    <text evidence="1">Belongs to the MoaB/Mog family.</text>
</comment>
<dbReference type="PROSITE" id="PS01078">
    <property type="entry name" value="MOCF_BIOSYNTHESIS_1"/>
    <property type="match status" value="1"/>
</dbReference>
<keyword evidence="3" id="KW-0342">GTP-binding</keyword>
<protein>
    <recommendedName>
        <fullName evidence="5">MoaB/Mog domain-containing protein</fullName>
    </recommendedName>
</protein>